<name>A0ABR1TBY3_9PEZI</name>
<proteinExistence type="predicted"/>
<protein>
    <submittedName>
        <fullName evidence="2">Uncharacterized protein</fullName>
    </submittedName>
</protein>
<evidence type="ECO:0000313" key="3">
    <source>
        <dbReference type="Proteomes" id="UP001444661"/>
    </source>
</evidence>
<dbReference type="EMBL" id="JAQQWK010000003">
    <property type="protein sequence ID" value="KAK8044112.1"/>
    <property type="molecule type" value="Genomic_DNA"/>
</dbReference>
<comment type="caution">
    <text evidence="2">The sequence shown here is derived from an EMBL/GenBank/DDBJ whole genome shotgun (WGS) entry which is preliminary data.</text>
</comment>
<reference evidence="2 3" key="1">
    <citation type="submission" date="2023-01" db="EMBL/GenBank/DDBJ databases">
        <title>Analysis of 21 Apiospora genomes using comparative genomics revels a genus with tremendous synthesis potential of carbohydrate active enzymes and secondary metabolites.</title>
        <authorList>
            <person name="Sorensen T."/>
        </authorList>
    </citation>
    <scope>NUCLEOTIDE SEQUENCE [LARGE SCALE GENOMIC DNA]</scope>
    <source>
        <strain evidence="2 3">CBS 33761</strain>
    </source>
</reference>
<evidence type="ECO:0000313" key="2">
    <source>
        <dbReference type="EMBL" id="KAK8044112.1"/>
    </source>
</evidence>
<dbReference type="Proteomes" id="UP001444661">
    <property type="component" value="Unassembled WGS sequence"/>
</dbReference>
<gene>
    <name evidence="2" type="ORF">PG993_004136</name>
</gene>
<feature type="compositionally biased region" description="Acidic residues" evidence="1">
    <location>
        <begin position="153"/>
        <end position="166"/>
    </location>
</feature>
<accession>A0ABR1TBY3</accession>
<feature type="region of interest" description="Disordered" evidence="1">
    <location>
        <begin position="1"/>
        <end position="23"/>
    </location>
</feature>
<feature type="region of interest" description="Disordered" evidence="1">
    <location>
        <begin position="153"/>
        <end position="195"/>
    </location>
</feature>
<organism evidence="2 3">
    <name type="scientific">Apiospora rasikravindrae</name>
    <dbReference type="NCBI Taxonomy" id="990691"/>
    <lineage>
        <taxon>Eukaryota</taxon>
        <taxon>Fungi</taxon>
        <taxon>Dikarya</taxon>
        <taxon>Ascomycota</taxon>
        <taxon>Pezizomycotina</taxon>
        <taxon>Sordariomycetes</taxon>
        <taxon>Xylariomycetidae</taxon>
        <taxon>Amphisphaeriales</taxon>
        <taxon>Apiosporaceae</taxon>
        <taxon>Apiospora</taxon>
    </lineage>
</organism>
<evidence type="ECO:0000256" key="1">
    <source>
        <dbReference type="SAM" id="MobiDB-lite"/>
    </source>
</evidence>
<keyword evidence="3" id="KW-1185">Reference proteome</keyword>
<feature type="compositionally biased region" description="Gly residues" evidence="1">
    <location>
        <begin position="180"/>
        <end position="189"/>
    </location>
</feature>
<sequence>MARRKTNKIAAQKPPKPRSGLAWTRQGFHGHLLDDGRYVECRLPLLHPDPADPHRLCLARIRNTAHDLRNHFVREHNPGSAHVRDMAKDESRPWECAVGCSNKGSLNWAGHLAHIRSVHKFRGDSARIRKAGGVRKAGGTIDPETNMIVLPPEADEKEEDDKDEDVPAGPMFWEGHGDGGEGPSGGAAGGLIAAA</sequence>